<protein>
    <submittedName>
        <fullName evidence="1">Uncharacterized protein</fullName>
    </submittedName>
</protein>
<dbReference type="EMBL" id="JAJJMB010017069">
    <property type="protein sequence ID" value="KAI3842306.1"/>
    <property type="molecule type" value="Genomic_DNA"/>
</dbReference>
<accession>A0AAD4RZF7</accession>
<evidence type="ECO:0000313" key="1">
    <source>
        <dbReference type="EMBL" id="KAI3842306.1"/>
    </source>
</evidence>
<comment type="caution">
    <text evidence="1">The sequence shown here is derived from an EMBL/GenBank/DDBJ whole genome shotgun (WGS) entry which is preliminary data.</text>
</comment>
<sequence>MQFEIRISNPTLSSQVSILNLNQELNFYLQNWEIRKPRVVEIERRMKAVVEAEHNFSGWNPNSDEVKLLKWLMDFWLLVP</sequence>
<gene>
    <name evidence="1" type="ORF">MKW98_026096</name>
</gene>
<proteinExistence type="predicted"/>
<evidence type="ECO:0000313" key="2">
    <source>
        <dbReference type="Proteomes" id="UP001202328"/>
    </source>
</evidence>
<dbReference type="Proteomes" id="UP001202328">
    <property type="component" value="Unassembled WGS sequence"/>
</dbReference>
<reference evidence="1" key="1">
    <citation type="submission" date="2022-04" db="EMBL/GenBank/DDBJ databases">
        <title>A functionally conserved STORR gene fusion in Papaver species that diverged 16.8 million years ago.</title>
        <authorList>
            <person name="Catania T."/>
        </authorList>
    </citation>
    <scope>NUCLEOTIDE SEQUENCE</scope>
    <source>
        <strain evidence="1">S-188037</strain>
    </source>
</reference>
<keyword evidence="2" id="KW-1185">Reference proteome</keyword>
<dbReference type="AlphaFoldDB" id="A0AAD4RZF7"/>
<name>A0AAD4RZF7_9MAGN</name>
<organism evidence="1 2">
    <name type="scientific">Papaver atlanticum</name>
    <dbReference type="NCBI Taxonomy" id="357466"/>
    <lineage>
        <taxon>Eukaryota</taxon>
        <taxon>Viridiplantae</taxon>
        <taxon>Streptophyta</taxon>
        <taxon>Embryophyta</taxon>
        <taxon>Tracheophyta</taxon>
        <taxon>Spermatophyta</taxon>
        <taxon>Magnoliopsida</taxon>
        <taxon>Ranunculales</taxon>
        <taxon>Papaveraceae</taxon>
        <taxon>Papaveroideae</taxon>
        <taxon>Papaver</taxon>
    </lineage>
</organism>